<accession>F0W5W2</accession>
<evidence type="ECO:0000259" key="6">
    <source>
        <dbReference type="SMART" id="SM00382"/>
    </source>
</evidence>
<dbReference type="GO" id="GO:0005524">
    <property type="term" value="F:ATP binding"/>
    <property type="evidence" value="ECO:0007669"/>
    <property type="project" value="UniProtKB-KW"/>
</dbReference>
<keyword evidence="4" id="KW-0143">Chaperone</keyword>
<dbReference type="SMART" id="SM00382">
    <property type="entry name" value="AAA"/>
    <property type="match status" value="1"/>
</dbReference>
<dbReference type="GO" id="GO:0009376">
    <property type="term" value="C:HslUV protease complex"/>
    <property type="evidence" value="ECO:0007669"/>
    <property type="project" value="InterPro"/>
</dbReference>
<dbReference type="SUPFAM" id="SSF52540">
    <property type="entry name" value="P-loop containing nucleoside triphosphate hydrolases"/>
    <property type="match status" value="1"/>
</dbReference>
<dbReference type="AlphaFoldDB" id="F0W5W2"/>
<keyword evidence="8" id="KW-0378">Hydrolase</keyword>
<dbReference type="PANTHER" id="PTHR48102">
    <property type="entry name" value="ATP-DEPENDENT CLP PROTEASE ATP-BINDING SUBUNIT CLPX-LIKE, MITOCHONDRIAL-RELATED"/>
    <property type="match status" value="1"/>
</dbReference>
<keyword evidence="3" id="KW-0067">ATP-binding</keyword>
<evidence type="ECO:0000313" key="8">
    <source>
        <dbReference type="EMBL" id="CCA16503.1"/>
    </source>
</evidence>
<dbReference type="GO" id="GO:0051603">
    <property type="term" value="P:proteolysis involved in protein catabolic process"/>
    <property type="evidence" value="ECO:0007669"/>
    <property type="project" value="TreeGrafter"/>
</dbReference>
<evidence type="ECO:0000256" key="4">
    <source>
        <dbReference type="ARBA" id="ARBA00023186"/>
    </source>
</evidence>
<feature type="region of interest" description="Disordered" evidence="5">
    <location>
        <begin position="182"/>
        <end position="201"/>
    </location>
</feature>
<proteinExistence type="inferred from homology"/>
<dbReference type="Gene3D" id="1.10.8.60">
    <property type="match status" value="1"/>
</dbReference>
<keyword evidence="2" id="KW-0547">Nucleotide-binding</keyword>
<feature type="domain" description="Clp ATPase C-terminal" evidence="7">
    <location>
        <begin position="394"/>
        <end position="488"/>
    </location>
</feature>
<feature type="domain" description="AAA+ ATPase" evidence="6">
    <location>
        <begin position="98"/>
        <end position="393"/>
    </location>
</feature>
<dbReference type="SMART" id="SM01086">
    <property type="entry name" value="ClpB_D2-small"/>
    <property type="match status" value="1"/>
</dbReference>
<dbReference type="InterPro" id="IPR003959">
    <property type="entry name" value="ATPase_AAA_core"/>
</dbReference>
<dbReference type="Pfam" id="PF07724">
    <property type="entry name" value="AAA_2"/>
    <property type="match status" value="1"/>
</dbReference>
<protein>
    <submittedName>
        <fullName evidence="8">ATPdependent hsl protease ATPbinding subunit hslU pu</fullName>
    </submittedName>
</protein>
<organism evidence="8">
    <name type="scientific">Albugo laibachii Nc14</name>
    <dbReference type="NCBI Taxonomy" id="890382"/>
    <lineage>
        <taxon>Eukaryota</taxon>
        <taxon>Sar</taxon>
        <taxon>Stramenopiles</taxon>
        <taxon>Oomycota</taxon>
        <taxon>Peronosporomycetes</taxon>
        <taxon>Albuginales</taxon>
        <taxon>Albuginaceae</taxon>
        <taxon>Albugo</taxon>
    </lineage>
</organism>
<evidence type="ECO:0000256" key="2">
    <source>
        <dbReference type="ARBA" id="ARBA00022741"/>
    </source>
</evidence>
<evidence type="ECO:0000256" key="1">
    <source>
        <dbReference type="ARBA" id="ARBA00009771"/>
    </source>
</evidence>
<dbReference type="Pfam" id="PF00004">
    <property type="entry name" value="AAA"/>
    <property type="match status" value="1"/>
</dbReference>
<comment type="similarity">
    <text evidence="1">Belongs to the ClpX chaperone family. HslU subfamily.</text>
</comment>
<dbReference type="HOGENOM" id="CLU_033123_0_0_1"/>
<dbReference type="GO" id="GO:0008233">
    <property type="term" value="F:peptidase activity"/>
    <property type="evidence" value="ECO:0007669"/>
    <property type="project" value="UniProtKB-KW"/>
</dbReference>
<keyword evidence="8" id="KW-0645">Protease</keyword>
<reference evidence="8" key="2">
    <citation type="submission" date="2011-02" db="EMBL/GenBank/DDBJ databases">
        <authorList>
            <person name="MacLean D."/>
        </authorList>
    </citation>
    <scope>NUCLEOTIDE SEQUENCE</scope>
</reference>
<dbReference type="NCBIfam" id="NF003544">
    <property type="entry name" value="PRK05201.1"/>
    <property type="match status" value="1"/>
</dbReference>
<dbReference type="InterPro" id="IPR004491">
    <property type="entry name" value="HslU"/>
</dbReference>
<evidence type="ECO:0000256" key="5">
    <source>
        <dbReference type="SAM" id="MobiDB-lite"/>
    </source>
</evidence>
<dbReference type="NCBIfam" id="TIGR00390">
    <property type="entry name" value="hslU"/>
    <property type="match status" value="1"/>
</dbReference>
<dbReference type="GO" id="GO:0016887">
    <property type="term" value="F:ATP hydrolysis activity"/>
    <property type="evidence" value="ECO:0007669"/>
    <property type="project" value="InterPro"/>
</dbReference>
<gene>
    <name evidence="8" type="primary">AlNc14C22G2277</name>
    <name evidence="8" type="ORF">ALNC14_026460</name>
</gene>
<dbReference type="InterPro" id="IPR019489">
    <property type="entry name" value="Clp_ATPase_C"/>
</dbReference>
<reference evidence="8" key="1">
    <citation type="journal article" date="2011" name="PLoS Biol.">
        <title>Gene gain and loss during evolution of obligate parasitism in the white rust pathogen of Arabidopsis thaliana.</title>
        <authorList>
            <person name="Kemen E."/>
            <person name="Gardiner A."/>
            <person name="Schultz-Larsen T."/>
            <person name="Kemen A.C."/>
            <person name="Balmuth A.L."/>
            <person name="Robert-Seilaniantz A."/>
            <person name="Bailey K."/>
            <person name="Holub E."/>
            <person name="Studholme D.J."/>
            <person name="Maclean D."/>
            <person name="Jones J.D."/>
        </authorList>
    </citation>
    <scope>NUCLEOTIDE SEQUENCE</scope>
</reference>
<dbReference type="InterPro" id="IPR003593">
    <property type="entry name" value="AAA+_ATPase"/>
</dbReference>
<evidence type="ECO:0000256" key="3">
    <source>
        <dbReference type="ARBA" id="ARBA00022840"/>
    </source>
</evidence>
<sequence length="502" mass="56556">MRVMTLSFSRSRLQANLRLLTAYPSGQRLWHFARFSSSLIVPHFEKNEKMEMVPGEIVAELDRHVIGQKEAKCAVAIALRNRWRRRHIQNESLRAEVSPMNILMSGPTGSGKTEIARRLAKMTNSPFLKVEATKYTEVGIYGASADSMIKDLMNVAIDAERENARKRCSRAARERALDRLVKHIHESSSSQRNRPNLREDIDSGRLDSVMISIQLRNISNRPKGPRGSMDMMMEIPPEFEQMVKNLNSMMNKHANTSSSQGPFAKAERLSVKDALQRLKFEEAEDIINEDEVIENALENVQNNGIIFLDEIDKLAESSDSSMAGRGGGQFRKGEGVQKELLALTEGCVVRTRHGMIHTNHILFIASGAFHKCSPSDLIPELQGRLPIRVTLSPLGAPEYERILKETEYNLLQQMQALLETEGIQLVFTDDAIVEMAAITAQINSQSDDIGARRLSTIVSKVTDEISFHAPKMTGMTHQIDKAYVRQRLSSVMEKTDLRKYIL</sequence>
<dbReference type="Gene3D" id="3.40.50.300">
    <property type="entry name" value="P-loop containing nucleotide triphosphate hydrolases"/>
    <property type="match status" value="2"/>
</dbReference>
<dbReference type="PANTHER" id="PTHR48102:SF3">
    <property type="entry name" value="ATP-DEPENDENT PROTEASE ATPASE SUBUNIT HSLU"/>
    <property type="match status" value="1"/>
</dbReference>
<name>F0W5W2_9STRA</name>
<dbReference type="InterPro" id="IPR027417">
    <property type="entry name" value="P-loop_NTPase"/>
</dbReference>
<evidence type="ECO:0000259" key="7">
    <source>
        <dbReference type="SMART" id="SM01086"/>
    </source>
</evidence>
<dbReference type="InterPro" id="IPR050052">
    <property type="entry name" value="ATP-dep_Clp_protease_ClpX"/>
</dbReference>
<dbReference type="EMBL" id="FR824067">
    <property type="protein sequence ID" value="CCA16503.1"/>
    <property type="molecule type" value="Genomic_DNA"/>
</dbReference>